<evidence type="ECO:0000256" key="1">
    <source>
        <dbReference type="ARBA" id="ARBA00001961"/>
    </source>
</evidence>
<keyword evidence="9" id="KW-1185">Reference proteome</keyword>
<keyword evidence="5" id="KW-0560">Oxidoreductase</keyword>
<name>A0ABQ6E0V3_9GAMM</name>
<evidence type="ECO:0000256" key="4">
    <source>
        <dbReference type="ARBA" id="ARBA00022964"/>
    </source>
</evidence>
<comment type="cofactor">
    <cofactor evidence="1">
        <name>L-ascorbate</name>
        <dbReference type="ChEBI" id="CHEBI:38290"/>
    </cofactor>
</comment>
<dbReference type="PANTHER" id="PTHR10869:SF247">
    <property type="entry name" value="FE2OG DIOXYGENASE DOMAIN-CONTAINING PROTEIN"/>
    <property type="match status" value="1"/>
</dbReference>
<evidence type="ECO:0000256" key="2">
    <source>
        <dbReference type="ARBA" id="ARBA00022723"/>
    </source>
</evidence>
<keyword evidence="4" id="KW-0223">Dioxygenase</keyword>
<dbReference type="PROSITE" id="PS51471">
    <property type="entry name" value="FE2OG_OXY"/>
    <property type="match status" value="1"/>
</dbReference>
<sequence length="255" mass="28644">MNKQHFFIAARESGSMRHDLPLWGSRIENPMQLSATSPAQVEREEVPSVPGAFQLHNVLSKAECETIIEATEALGYTEDAAVSLPRTVRHNNNLTWVTDDTTADMIWNRCKDKFTDKNNNFLGKQPLGLNGRCRFYKYQQGDFFATHTDGSWPGSRIIDGELIANAYDDRWSMYTFLIFLTDDYEGGHTQFLINSDNPALPARGYDNSETVNVRTPAGSVLCFPHGTHPLHCLHGSEGIVAGTKYIIRSDVLFEL</sequence>
<dbReference type="InterPro" id="IPR045054">
    <property type="entry name" value="P4HA-like"/>
</dbReference>
<evidence type="ECO:0000256" key="3">
    <source>
        <dbReference type="ARBA" id="ARBA00022896"/>
    </source>
</evidence>
<keyword evidence="3" id="KW-0847">Vitamin C</keyword>
<dbReference type="Proteomes" id="UP001157353">
    <property type="component" value="Unassembled WGS sequence"/>
</dbReference>
<dbReference type="RefSeq" id="WP_284204184.1">
    <property type="nucleotide sequence ID" value="NZ_BSPQ01000009.1"/>
</dbReference>
<dbReference type="SUPFAM" id="SSF51197">
    <property type="entry name" value="Clavaminate synthase-like"/>
    <property type="match status" value="1"/>
</dbReference>
<protein>
    <recommendedName>
        <fullName evidence="7">Fe2OG dioxygenase domain-containing protein</fullName>
    </recommendedName>
</protein>
<evidence type="ECO:0000256" key="6">
    <source>
        <dbReference type="ARBA" id="ARBA00023004"/>
    </source>
</evidence>
<reference evidence="9" key="1">
    <citation type="journal article" date="2019" name="Int. J. Syst. Evol. Microbiol.">
        <title>The Global Catalogue of Microorganisms (GCM) 10K type strain sequencing project: providing services to taxonomists for standard genome sequencing and annotation.</title>
        <authorList>
            <consortium name="The Broad Institute Genomics Platform"/>
            <consortium name="The Broad Institute Genome Sequencing Center for Infectious Disease"/>
            <person name="Wu L."/>
            <person name="Ma J."/>
        </authorList>
    </citation>
    <scope>NUCLEOTIDE SEQUENCE [LARGE SCALE GENOMIC DNA]</scope>
    <source>
        <strain evidence="9">NBRC 103166</strain>
    </source>
</reference>
<evidence type="ECO:0000256" key="5">
    <source>
        <dbReference type="ARBA" id="ARBA00023002"/>
    </source>
</evidence>
<proteinExistence type="predicted"/>
<feature type="domain" description="Fe2OG dioxygenase" evidence="7">
    <location>
        <begin position="129"/>
        <end position="255"/>
    </location>
</feature>
<keyword evidence="2" id="KW-0479">Metal-binding</keyword>
<dbReference type="InterPro" id="IPR005123">
    <property type="entry name" value="Oxoglu/Fe-dep_dioxygenase_dom"/>
</dbReference>
<dbReference type="PANTHER" id="PTHR10869">
    <property type="entry name" value="PROLYL 4-HYDROXYLASE ALPHA SUBUNIT"/>
    <property type="match status" value="1"/>
</dbReference>
<gene>
    <name evidence="8" type="ORF">GCM10007916_21320</name>
</gene>
<dbReference type="SMART" id="SM00702">
    <property type="entry name" value="P4Hc"/>
    <property type="match status" value="1"/>
</dbReference>
<dbReference type="Gene3D" id="2.60.120.620">
    <property type="entry name" value="q2cbj1_9rhob like domain"/>
    <property type="match status" value="1"/>
</dbReference>
<accession>A0ABQ6E0V3</accession>
<evidence type="ECO:0000259" key="7">
    <source>
        <dbReference type="PROSITE" id="PS51471"/>
    </source>
</evidence>
<dbReference type="InterPro" id="IPR006620">
    <property type="entry name" value="Pro_4_hyd_alph"/>
</dbReference>
<comment type="caution">
    <text evidence="8">The sequence shown here is derived from an EMBL/GenBank/DDBJ whole genome shotgun (WGS) entry which is preliminary data.</text>
</comment>
<organism evidence="8 9">
    <name type="scientific">Psychromonas marina</name>
    <dbReference type="NCBI Taxonomy" id="88364"/>
    <lineage>
        <taxon>Bacteria</taxon>
        <taxon>Pseudomonadati</taxon>
        <taxon>Pseudomonadota</taxon>
        <taxon>Gammaproteobacteria</taxon>
        <taxon>Alteromonadales</taxon>
        <taxon>Psychromonadaceae</taxon>
        <taxon>Psychromonas</taxon>
    </lineage>
</organism>
<dbReference type="EMBL" id="BSPQ01000009">
    <property type="protein sequence ID" value="GLS91064.1"/>
    <property type="molecule type" value="Genomic_DNA"/>
</dbReference>
<evidence type="ECO:0000313" key="9">
    <source>
        <dbReference type="Proteomes" id="UP001157353"/>
    </source>
</evidence>
<keyword evidence="6" id="KW-0408">Iron</keyword>
<evidence type="ECO:0000313" key="8">
    <source>
        <dbReference type="EMBL" id="GLS91064.1"/>
    </source>
</evidence>